<protein>
    <recommendedName>
        <fullName evidence="3">TonB-dependent receptor plug domain-containing protein</fullName>
    </recommendedName>
</protein>
<accession>A0A5P2GG93</accession>
<evidence type="ECO:0000313" key="2">
    <source>
        <dbReference type="Proteomes" id="UP000292424"/>
    </source>
</evidence>
<dbReference type="RefSeq" id="WP_131331715.1">
    <property type="nucleotide sequence ID" value="NZ_CP044016.1"/>
</dbReference>
<gene>
    <name evidence="1" type="ORF">E0W69_019425</name>
</gene>
<dbReference type="Gene3D" id="2.170.130.10">
    <property type="entry name" value="TonB-dependent receptor, plug domain"/>
    <property type="match status" value="1"/>
</dbReference>
<dbReference type="SUPFAM" id="SSF56935">
    <property type="entry name" value="Porins"/>
    <property type="match status" value="1"/>
</dbReference>
<dbReference type="Proteomes" id="UP000292424">
    <property type="component" value="Chromosome"/>
</dbReference>
<dbReference type="EMBL" id="CP044016">
    <property type="protein sequence ID" value="QES90731.1"/>
    <property type="molecule type" value="Genomic_DNA"/>
</dbReference>
<keyword evidence="2" id="KW-1185">Reference proteome</keyword>
<organism evidence="1 2">
    <name type="scientific">Rhizosphaericola mali</name>
    <dbReference type="NCBI Taxonomy" id="2545455"/>
    <lineage>
        <taxon>Bacteria</taxon>
        <taxon>Pseudomonadati</taxon>
        <taxon>Bacteroidota</taxon>
        <taxon>Chitinophagia</taxon>
        <taxon>Chitinophagales</taxon>
        <taxon>Chitinophagaceae</taxon>
        <taxon>Rhizosphaericola</taxon>
    </lineage>
</organism>
<dbReference type="KEGG" id="arac:E0W69_019425"/>
<reference evidence="1 2" key="1">
    <citation type="submission" date="2019-09" db="EMBL/GenBank/DDBJ databases">
        <title>Complete genome sequence of Arachidicoccus sp. B3-10 isolated from apple orchard soil.</title>
        <authorList>
            <person name="Kim H.S."/>
            <person name="Han K.-I."/>
            <person name="Suh M.K."/>
            <person name="Lee K.C."/>
            <person name="Eom M.K."/>
            <person name="Kim J.-S."/>
            <person name="Kang S.W."/>
            <person name="Sin Y."/>
            <person name="Lee J.-S."/>
        </authorList>
    </citation>
    <scope>NUCLEOTIDE SEQUENCE [LARGE SCALE GENOMIC DNA]</scope>
    <source>
        <strain evidence="1 2">B3-10</strain>
    </source>
</reference>
<proteinExistence type="predicted"/>
<dbReference type="OrthoDB" id="1494426at2"/>
<dbReference type="AlphaFoldDB" id="A0A5P2GG93"/>
<dbReference type="InterPro" id="IPR037066">
    <property type="entry name" value="Plug_dom_sf"/>
</dbReference>
<evidence type="ECO:0000313" key="1">
    <source>
        <dbReference type="EMBL" id="QES90731.1"/>
    </source>
</evidence>
<sequence length="144" mass="16672">MKDTSIDSYIDSLKIAIFQDTLKFNRTDLLHTNMGTRNTQSYSPIYIVNMRYMYNLDIINGTLVKEFVNNILNPSKIQTIEILDTLYSQSLFGTRGINGAILITTKKKAKLNFKIAGLKWAKNKKYKYGNNFDQRQGNEIKILY</sequence>
<name>A0A5P2GG93_9BACT</name>
<evidence type="ECO:0008006" key="3">
    <source>
        <dbReference type="Google" id="ProtNLM"/>
    </source>
</evidence>